<reference evidence="2" key="1">
    <citation type="journal article" date="2011" name="PLoS Genet.">
        <title>Genomic analysis of the necrotrophic fungal pathogens Sclerotinia sclerotiorum and Botrytis cinerea.</title>
        <authorList>
            <person name="Amselem J."/>
            <person name="Cuomo C.A."/>
            <person name="van Kan J.A."/>
            <person name="Viaud M."/>
            <person name="Benito E.P."/>
            <person name="Couloux A."/>
            <person name="Coutinho P.M."/>
            <person name="de Vries R.P."/>
            <person name="Dyer P.S."/>
            <person name="Fillinger S."/>
            <person name="Fournier E."/>
            <person name="Gout L."/>
            <person name="Hahn M."/>
            <person name="Kohn L."/>
            <person name="Lapalu N."/>
            <person name="Plummer K.M."/>
            <person name="Pradier J.M."/>
            <person name="Quevillon E."/>
            <person name="Sharon A."/>
            <person name="Simon A."/>
            <person name="ten Have A."/>
            <person name="Tudzynski B."/>
            <person name="Tudzynski P."/>
            <person name="Wincker P."/>
            <person name="Andrew M."/>
            <person name="Anthouard V."/>
            <person name="Beever R.E."/>
            <person name="Beffa R."/>
            <person name="Benoit I."/>
            <person name="Bouzid O."/>
            <person name="Brault B."/>
            <person name="Chen Z."/>
            <person name="Choquer M."/>
            <person name="Collemare J."/>
            <person name="Cotton P."/>
            <person name="Danchin E.G."/>
            <person name="Da Silva C."/>
            <person name="Gautier A."/>
            <person name="Giraud C."/>
            <person name="Giraud T."/>
            <person name="Gonzalez C."/>
            <person name="Grossetete S."/>
            <person name="Guldener U."/>
            <person name="Henrissat B."/>
            <person name="Howlett B.J."/>
            <person name="Kodira C."/>
            <person name="Kretschmer M."/>
            <person name="Lappartient A."/>
            <person name="Leroch M."/>
            <person name="Levis C."/>
            <person name="Mauceli E."/>
            <person name="Neuveglise C."/>
            <person name="Oeser B."/>
            <person name="Pearson M."/>
            <person name="Poulain J."/>
            <person name="Poussereau N."/>
            <person name="Quesneville H."/>
            <person name="Rascle C."/>
            <person name="Schumacher J."/>
            <person name="Segurens B."/>
            <person name="Sexton A."/>
            <person name="Silva E."/>
            <person name="Sirven C."/>
            <person name="Soanes D.M."/>
            <person name="Talbot N.J."/>
            <person name="Templeton M."/>
            <person name="Yandava C."/>
            <person name="Yarden O."/>
            <person name="Zeng Q."/>
            <person name="Rollins J.A."/>
            <person name="Lebrun M.H."/>
            <person name="Dickman M."/>
        </authorList>
    </citation>
    <scope>NUCLEOTIDE SEQUENCE [LARGE SCALE GENOMIC DNA]</scope>
    <source>
        <strain evidence="2">ATCC 18683 / 1980 / Ss-1</strain>
    </source>
</reference>
<dbReference type="GeneID" id="5492034"/>
<proteinExistence type="predicted"/>
<dbReference type="AlphaFoldDB" id="A7EE38"/>
<name>A7EE38_SCLS1</name>
<dbReference type="HOGENOM" id="CLU_2777452_0_0_1"/>
<gene>
    <name evidence="1" type="ORF">SS1G_03578</name>
</gene>
<dbReference type="Proteomes" id="UP000001312">
    <property type="component" value="Unassembled WGS sequence"/>
</dbReference>
<sequence>MDSYLPRLKASLTEHMARNTTSCLPSPSGTKISVAIIGIILQLRIMYKMVKDGRWDNPILRRKAEPRKY</sequence>
<dbReference type="KEGG" id="ssl:SS1G_03578"/>
<dbReference type="InParanoid" id="A7EE38"/>
<evidence type="ECO:0000313" key="1">
    <source>
        <dbReference type="EMBL" id="EDO01104.1"/>
    </source>
</evidence>
<dbReference type="RefSeq" id="XP_001595489.1">
    <property type="nucleotide sequence ID" value="XM_001595439.1"/>
</dbReference>
<protein>
    <submittedName>
        <fullName evidence="1">Uncharacterized protein</fullName>
    </submittedName>
</protein>
<evidence type="ECO:0000313" key="2">
    <source>
        <dbReference type="Proteomes" id="UP000001312"/>
    </source>
</evidence>
<keyword evidence="2" id="KW-1185">Reference proteome</keyword>
<accession>A7EE38</accession>
<organism evidence="1 2">
    <name type="scientific">Sclerotinia sclerotiorum (strain ATCC 18683 / 1980 / Ss-1)</name>
    <name type="common">White mold</name>
    <name type="synonym">Whetzelinia sclerotiorum</name>
    <dbReference type="NCBI Taxonomy" id="665079"/>
    <lineage>
        <taxon>Eukaryota</taxon>
        <taxon>Fungi</taxon>
        <taxon>Dikarya</taxon>
        <taxon>Ascomycota</taxon>
        <taxon>Pezizomycotina</taxon>
        <taxon>Leotiomycetes</taxon>
        <taxon>Helotiales</taxon>
        <taxon>Sclerotiniaceae</taxon>
        <taxon>Sclerotinia</taxon>
    </lineage>
</organism>
<dbReference type="EMBL" id="CH476624">
    <property type="protein sequence ID" value="EDO01104.1"/>
    <property type="molecule type" value="Genomic_DNA"/>
</dbReference>